<keyword evidence="2" id="KW-1185">Reference proteome</keyword>
<dbReference type="EMBL" id="JAVDUP010000008">
    <property type="protein sequence ID" value="MDR6903551.1"/>
    <property type="molecule type" value="Genomic_DNA"/>
</dbReference>
<protein>
    <submittedName>
        <fullName evidence="1">Cytosine/adenosine deaminase-related metal-dependent hydrolase</fullName>
    </submittedName>
</protein>
<dbReference type="SUPFAM" id="SSF51556">
    <property type="entry name" value="Metallo-dependent hydrolases"/>
    <property type="match status" value="1"/>
</dbReference>
<dbReference type="GO" id="GO:0016787">
    <property type="term" value="F:hydrolase activity"/>
    <property type="evidence" value="ECO:0007669"/>
    <property type="project" value="UniProtKB-KW"/>
</dbReference>
<dbReference type="Proteomes" id="UP001250791">
    <property type="component" value="Unassembled WGS sequence"/>
</dbReference>
<comment type="caution">
    <text evidence="1">The sequence shown here is derived from an EMBL/GenBank/DDBJ whole genome shotgun (WGS) entry which is preliminary data.</text>
</comment>
<dbReference type="Gene3D" id="3.20.20.140">
    <property type="entry name" value="Metal-dependent hydrolases"/>
    <property type="match status" value="1"/>
</dbReference>
<name>A0ABU1SX60_9HYPH</name>
<sequence length="100" mass="10733">MAFDLIVRNASLPDGRTGQTIAVEAGGHLVSPPVVDPHFHMDATLTLGLARMNRSGTLLEGVALWGELRPPLTPEALVGRAMRYCDLAVSQGLARDDQRT</sequence>
<organism evidence="1 2">
    <name type="scientific">Rhizobium miluonense</name>
    <dbReference type="NCBI Taxonomy" id="411945"/>
    <lineage>
        <taxon>Bacteria</taxon>
        <taxon>Pseudomonadati</taxon>
        <taxon>Pseudomonadota</taxon>
        <taxon>Alphaproteobacteria</taxon>
        <taxon>Hyphomicrobiales</taxon>
        <taxon>Rhizobiaceae</taxon>
        <taxon>Rhizobium/Agrobacterium group</taxon>
        <taxon>Rhizobium</taxon>
    </lineage>
</organism>
<evidence type="ECO:0000313" key="1">
    <source>
        <dbReference type="EMBL" id="MDR6903551.1"/>
    </source>
</evidence>
<keyword evidence="1" id="KW-0378">Hydrolase</keyword>
<dbReference type="InterPro" id="IPR011059">
    <property type="entry name" value="Metal-dep_hydrolase_composite"/>
</dbReference>
<proteinExistence type="predicted"/>
<dbReference type="InterPro" id="IPR052349">
    <property type="entry name" value="Metallo-hydrolase_Enzymes"/>
</dbReference>
<evidence type="ECO:0000313" key="2">
    <source>
        <dbReference type="Proteomes" id="UP001250791"/>
    </source>
</evidence>
<dbReference type="Gene3D" id="2.30.40.10">
    <property type="entry name" value="Urease, subunit C, domain 1"/>
    <property type="match status" value="1"/>
</dbReference>
<gene>
    <name evidence="1" type="ORF">J2W52_005184</name>
</gene>
<dbReference type="InterPro" id="IPR032466">
    <property type="entry name" value="Metal_Hydrolase"/>
</dbReference>
<accession>A0ABU1SX60</accession>
<dbReference type="PANTHER" id="PTHR32027:SF0">
    <property type="entry name" value="CYTOSINE DEAMINASE"/>
    <property type="match status" value="1"/>
</dbReference>
<reference evidence="1 2" key="1">
    <citation type="submission" date="2023-07" db="EMBL/GenBank/DDBJ databases">
        <title>Sorghum-associated microbial communities from plants grown in Nebraska, USA.</title>
        <authorList>
            <person name="Schachtman D."/>
        </authorList>
    </citation>
    <scope>NUCLEOTIDE SEQUENCE [LARGE SCALE GENOMIC DNA]</scope>
    <source>
        <strain evidence="1 2">3199</strain>
    </source>
</reference>
<dbReference type="PANTHER" id="PTHR32027">
    <property type="entry name" value="CYTOSINE DEAMINASE"/>
    <property type="match status" value="1"/>
</dbReference>